<evidence type="ECO:0000256" key="11">
    <source>
        <dbReference type="RuleBase" id="RU000304"/>
    </source>
</evidence>
<dbReference type="Proteomes" id="UP000243459">
    <property type="component" value="Chromosome 1"/>
</dbReference>
<dbReference type="OrthoDB" id="2418081at2759"/>
<dbReference type="InterPro" id="IPR017441">
    <property type="entry name" value="Protein_kinase_ATP_BS"/>
</dbReference>
<feature type="binding site" evidence="10">
    <location>
        <position position="130"/>
    </location>
    <ligand>
        <name>ATP</name>
        <dbReference type="ChEBI" id="CHEBI:30616"/>
    </ligand>
</feature>
<dbReference type="PROSITE" id="PS00108">
    <property type="entry name" value="PROTEIN_KINASE_ST"/>
    <property type="match status" value="1"/>
</dbReference>
<evidence type="ECO:0000256" key="2">
    <source>
        <dbReference type="ARBA" id="ARBA00022679"/>
    </source>
</evidence>
<comment type="similarity">
    <text evidence="11">Belongs to the protein kinase superfamily.</text>
</comment>
<keyword evidence="2" id="KW-0808">Transferase</keyword>
<dbReference type="InterPro" id="IPR008271">
    <property type="entry name" value="Ser/Thr_kinase_AS"/>
</dbReference>
<keyword evidence="7 10" id="KW-0067">ATP-binding</keyword>
<gene>
    <name evidence="14" type="ORF">A4U43_C01F24240</name>
</gene>
<dbReference type="SMART" id="SM00220">
    <property type="entry name" value="S_TKc"/>
    <property type="match status" value="1"/>
</dbReference>
<dbReference type="AlphaFoldDB" id="A0A5P1FUA3"/>
<feature type="domain" description="Protein kinase" evidence="13">
    <location>
        <begin position="102"/>
        <end position="383"/>
    </location>
</feature>
<evidence type="ECO:0000256" key="6">
    <source>
        <dbReference type="ARBA" id="ARBA00022777"/>
    </source>
</evidence>
<keyword evidence="6" id="KW-0418">Kinase</keyword>
<evidence type="ECO:0000256" key="5">
    <source>
        <dbReference type="ARBA" id="ARBA00022741"/>
    </source>
</evidence>
<organism evidence="14 15">
    <name type="scientific">Asparagus officinalis</name>
    <name type="common">Garden asparagus</name>
    <dbReference type="NCBI Taxonomy" id="4686"/>
    <lineage>
        <taxon>Eukaryota</taxon>
        <taxon>Viridiplantae</taxon>
        <taxon>Streptophyta</taxon>
        <taxon>Embryophyta</taxon>
        <taxon>Tracheophyta</taxon>
        <taxon>Spermatophyta</taxon>
        <taxon>Magnoliopsida</taxon>
        <taxon>Liliopsida</taxon>
        <taxon>Asparagales</taxon>
        <taxon>Asparagaceae</taxon>
        <taxon>Asparagoideae</taxon>
        <taxon>Asparagus</taxon>
    </lineage>
</organism>
<dbReference type="Gene3D" id="3.30.200.20">
    <property type="entry name" value="Phosphorylase Kinase, domain 1"/>
    <property type="match status" value="1"/>
</dbReference>
<evidence type="ECO:0000256" key="12">
    <source>
        <dbReference type="SAM" id="Phobius"/>
    </source>
</evidence>
<keyword evidence="8 12" id="KW-1133">Transmembrane helix</keyword>
<dbReference type="SUPFAM" id="SSF56112">
    <property type="entry name" value="Protein kinase-like (PK-like)"/>
    <property type="match status" value="1"/>
</dbReference>
<evidence type="ECO:0000256" key="3">
    <source>
        <dbReference type="ARBA" id="ARBA00022692"/>
    </source>
</evidence>
<evidence type="ECO:0000256" key="9">
    <source>
        <dbReference type="ARBA" id="ARBA00023136"/>
    </source>
</evidence>
<evidence type="ECO:0000313" key="14">
    <source>
        <dbReference type="EMBL" id="ONK81007.1"/>
    </source>
</evidence>
<evidence type="ECO:0000256" key="7">
    <source>
        <dbReference type="ARBA" id="ARBA00022840"/>
    </source>
</evidence>
<keyword evidence="3 12" id="KW-0812">Transmembrane</keyword>
<dbReference type="PROSITE" id="PS50011">
    <property type="entry name" value="PROTEIN_KINASE_DOM"/>
    <property type="match status" value="1"/>
</dbReference>
<keyword evidence="5 10" id="KW-0547">Nucleotide-binding</keyword>
<evidence type="ECO:0000256" key="10">
    <source>
        <dbReference type="PROSITE-ProRule" id="PRU10141"/>
    </source>
</evidence>
<dbReference type="PANTHER" id="PTHR47974:SF9">
    <property type="entry name" value="RECEPTOR-LIKE SERINE_THREONINE-PROTEIN KINASE"/>
    <property type="match status" value="1"/>
</dbReference>
<dbReference type="InterPro" id="IPR011009">
    <property type="entry name" value="Kinase-like_dom_sf"/>
</dbReference>
<dbReference type="Gene3D" id="1.10.510.10">
    <property type="entry name" value="Transferase(Phosphotransferase) domain 1"/>
    <property type="match status" value="1"/>
</dbReference>
<evidence type="ECO:0000256" key="1">
    <source>
        <dbReference type="ARBA" id="ARBA00004167"/>
    </source>
</evidence>
<proteinExistence type="inferred from homology"/>
<dbReference type="FunFam" id="3.30.200.20:FF:000178">
    <property type="entry name" value="serine/threonine-protein kinase PBS1-like"/>
    <property type="match status" value="1"/>
</dbReference>
<feature type="transmembrane region" description="Helical" evidence="12">
    <location>
        <begin position="7"/>
        <end position="28"/>
    </location>
</feature>
<dbReference type="Gramene" id="ONK81007">
    <property type="protein sequence ID" value="ONK81007"/>
    <property type="gene ID" value="A4U43_C01F24240"/>
</dbReference>
<evidence type="ECO:0000313" key="15">
    <source>
        <dbReference type="Proteomes" id="UP000243459"/>
    </source>
</evidence>
<name>A0A5P1FUA3_ASPOF</name>
<accession>A0A5P1FUA3</accession>
<keyword evidence="11" id="KW-0723">Serine/threonine-protein kinase</keyword>
<dbReference type="InterPro" id="IPR000719">
    <property type="entry name" value="Prot_kinase_dom"/>
</dbReference>
<keyword evidence="9 12" id="KW-0472">Membrane</keyword>
<dbReference type="Pfam" id="PF00069">
    <property type="entry name" value="Pkinase"/>
    <property type="match status" value="1"/>
</dbReference>
<evidence type="ECO:0000256" key="4">
    <source>
        <dbReference type="ARBA" id="ARBA00022729"/>
    </source>
</evidence>
<sequence length="449" mass="50037">MDIKTAKVLAAIATITTLLIILPILWRSLGLSKIFFLIAGISSAIILSILLWVLAQYIAIDHRILLNLRQSAEEIQLEYSFLRRVAGLPTKFRYRVLESATNNFRSLIGRGSSGSVFKGILEDGTVVAVKLIHGVEHGFSEFQSEISAIASVQHVNLVRLLGYCFLPDGGPRYLVYEFVANGSLDNWIFPKKLHNQCLSWPLRYRVAIDVAKALAYLHHDCRARVLHLDVKPENILLTEGFHAVVSDFGLSKLMKRDESRIVMTVRGTRGYLAPEWLLDRGVTEKSDVYSYGMVLFELVGGRRNVQMVQLGEGDERKWSYFPKIVAEKLIEGTLMEVVDKRVLGEIDEIQVRNLVKVALWCVQEEAGLRPSMARVVDMLEGRIEVGSPPETEMVIVDILSSDDMKPIAGGDGGDNGDAHASSSLLVFRSEEQQMFGSNCSLSMSVLSGR</sequence>
<comment type="subcellular location">
    <subcellularLocation>
        <location evidence="1">Membrane</location>
        <topology evidence="1">Single-pass membrane protein</topology>
    </subcellularLocation>
</comment>
<dbReference type="FunFam" id="1.10.510.10:FF:000537">
    <property type="entry name" value="Putative receptor-like protein kinase"/>
    <property type="match status" value="1"/>
</dbReference>
<reference evidence="15" key="1">
    <citation type="journal article" date="2017" name="Nat. Commun.">
        <title>The asparagus genome sheds light on the origin and evolution of a young Y chromosome.</title>
        <authorList>
            <person name="Harkess A."/>
            <person name="Zhou J."/>
            <person name="Xu C."/>
            <person name="Bowers J.E."/>
            <person name="Van der Hulst R."/>
            <person name="Ayyampalayam S."/>
            <person name="Mercati F."/>
            <person name="Riccardi P."/>
            <person name="McKain M.R."/>
            <person name="Kakrana A."/>
            <person name="Tang H."/>
            <person name="Ray J."/>
            <person name="Groenendijk J."/>
            <person name="Arikit S."/>
            <person name="Mathioni S.M."/>
            <person name="Nakano M."/>
            <person name="Shan H."/>
            <person name="Telgmann-Rauber A."/>
            <person name="Kanno A."/>
            <person name="Yue Z."/>
            <person name="Chen H."/>
            <person name="Li W."/>
            <person name="Chen Y."/>
            <person name="Xu X."/>
            <person name="Zhang Y."/>
            <person name="Luo S."/>
            <person name="Chen H."/>
            <person name="Gao J."/>
            <person name="Mao Z."/>
            <person name="Pires J.C."/>
            <person name="Luo M."/>
            <person name="Kudrna D."/>
            <person name="Wing R.A."/>
            <person name="Meyers B.C."/>
            <person name="Yi K."/>
            <person name="Kong H."/>
            <person name="Lavrijsen P."/>
            <person name="Sunseri F."/>
            <person name="Falavigna A."/>
            <person name="Ye Y."/>
            <person name="Leebens-Mack J.H."/>
            <person name="Chen G."/>
        </authorList>
    </citation>
    <scope>NUCLEOTIDE SEQUENCE [LARGE SCALE GENOMIC DNA]</scope>
    <source>
        <strain evidence="15">cv. DH0086</strain>
    </source>
</reference>
<keyword evidence="15" id="KW-1185">Reference proteome</keyword>
<protein>
    <recommendedName>
        <fullName evidence="13">Protein kinase domain-containing protein</fullName>
    </recommendedName>
</protein>
<dbReference type="GO" id="GO:0004674">
    <property type="term" value="F:protein serine/threonine kinase activity"/>
    <property type="evidence" value="ECO:0007669"/>
    <property type="project" value="UniProtKB-KW"/>
</dbReference>
<keyword evidence="4" id="KW-0732">Signal</keyword>
<dbReference type="OMA" id="DVWIFRN"/>
<dbReference type="EMBL" id="CM007381">
    <property type="protein sequence ID" value="ONK81007.1"/>
    <property type="molecule type" value="Genomic_DNA"/>
</dbReference>
<evidence type="ECO:0000259" key="13">
    <source>
        <dbReference type="PROSITE" id="PS50011"/>
    </source>
</evidence>
<dbReference type="PANTHER" id="PTHR47974">
    <property type="entry name" value="OS07G0415500 PROTEIN"/>
    <property type="match status" value="1"/>
</dbReference>
<feature type="transmembrane region" description="Helical" evidence="12">
    <location>
        <begin position="34"/>
        <end position="60"/>
    </location>
</feature>
<evidence type="ECO:0000256" key="8">
    <source>
        <dbReference type="ARBA" id="ARBA00022989"/>
    </source>
</evidence>
<dbReference type="GO" id="GO:0005524">
    <property type="term" value="F:ATP binding"/>
    <property type="evidence" value="ECO:0007669"/>
    <property type="project" value="UniProtKB-UniRule"/>
</dbReference>
<dbReference type="PROSITE" id="PS00107">
    <property type="entry name" value="PROTEIN_KINASE_ATP"/>
    <property type="match status" value="1"/>
</dbReference>
<dbReference type="GO" id="GO:0016020">
    <property type="term" value="C:membrane"/>
    <property type="evidence" value="ECO:0007669"/>
    <property type="project" value="UniProtKB-SubCell"/>
</dbReference>